<dbReference type="EMBL" id="WMJZ01000004">
    <property type="protein sequence ID" value="MTH45435.1"/>
    <property type="molecule type" value="Genomic_DNA"/>
</dbReference>
<dbReference type="InterPro" id="IPR003593">
    <property type="entry name" value="AAA+_ATPase"/>
</dbReference>
<dbReference type="GO" id="GO:0005886">
    <property type="term" value="C:plasma membrane"/>
    <property type="evidence" value="ECO:0007669"/>
    <property type="project" value="UniProtKB-SubCell"/>
</dbReference>
<dbReference type="InterPro" id="IPR017871">
    <property type="entry name" value="ABC_transporter-like_CS"/>
</dbReference>
<comment type="caution">
    <text evidence="13">The sequence shown here is derived from an EMBL/GenBank/DDBJ whole genome shotgun (WGS) entry which is preliminary data.</text>
</comment>
<keyword evidence="14" id="KW-1185">Reference proteome</keyword>
<evidence type="ECO:0000259" key="12">
    <source>
        <dbReference type="PROSITE" id="PS50893"/>
    </source>
</evidence>
<dbReference type="AlphaFoldDB" id="A0A6L6IH73"/>
<reference evidence="13 14" key="1">
    <citation type="submission" date="2019-11" db="EMBL/GenBank/DDBJ databases">
        <title>Escherichia alba sp. nov. isolated from the gut of plastic-eating superworms Zophobas atratus.</title>
        <authorList>
            <person name="Yang Y."/>
        </authorList>
    </citation>
    <scope>NUCLEOTIDE SEQUENCE [LARGE SCALE GENOMIC DNA]</scope>
    <source>
        <strain evidence="14">BIT-B35</strain>
    </source>
</reference>
<name>A0A6L6IH73_9ENTR</name>
<evidence type="ECO:0000256" key="5">
    <source>
        <dbReference type="ARBA" id="ARBA00022741"/>
    </source>
</evidence>
<sequence>MTLLTVSALSHRYAHANLSGKHQHQAVLQDISLSLQSGETVALLGRSGCGKSTLARLLVGLEPPTKGSVCWRGQPLSRLNRAGQKAFRREVQMVFQDAISAVNPRKTVREILREPMRHLLSLSKAEQLARARDLLHAVELDEPLLDRRPPQLSGGQLQRVCLARALAVEPKLLILDEAVSSLDLVLQAGVIRLLKKLQRQTGTACLFITHDLRLVERFCQRVMVMDAGQIVETQRVGETLAFSSDAGRMLQKAVLPARPVRRRAQL</sequence>
<protein>
    <recommendedName>
        <fullName evidence="11">Nickel import ATP-binding protein NikE</fullName>
        <ecNumber evidence="11">7.2.2.11</ecNumber>
    </recommendedName>
</protein>
<dbReference type="Gene3D" id="3.40.50.300">
    <property type="entry name" value="P-loop containing nucleotide triphosphate hydrolases"/>
    <property type="match status" value="1"/>
</dbReference>
<keyword evidence="9 11" id="KW-0921">Nickel transport</keyword>
<comment type="catalytic activity">
    <reaction evidence="11">
        <text>Ni(2+)(out) + ATP + H2O = Ni(2+)(in) + ADP + phosphate + H(+)</text>
        <dbReference type="Rhea" id="RHEA:15557"/>
        <dbReference type="ChEBI" id="CHEBI:15377"/>
        <dbReference type="ChEBI" id="CHEBI:15378"/>
        <dbReference type="ChEBI" id="CHEBI:30616"/>
        <dbReference type="ChEBI" id="CHEBI:43474"/>
        <dbReference type="ChEBI" id="CHEBI:49786"/>
        <dbReference type="ChEBI" id="CHEBI:456216"/>
        <dbReference type="EC" id="7.2.2.11"/>
    </reaction>
</comment>
<dbReference type="InterPro" id="IPR014137">
    <property type="entry name" value="Nickel_NikE"/>
</dbReference>
<dbReference type="EC" id="7.2.2.11" evidence="11"/>
<dbReference type="NCBIfam" id="TIGR02769">
    <property type="entry name" value="nickel_nikE"/>
    <property type="match status" value="1"/>
</dbReference>
<dbReference type="GO" id="GO:0016151">
    <property type="term" value="F:nickel cation binding"/>
    <property type="evidence" value="ECO:0007669"/>
    <property type="project" value="UniProtKB-UniRule"/>
</dbReference>
<accession>A0A6L6IH73</accession>
<dbReference type="InterPro" id="IPR003439">
    <property type="entry name" value="ABC_transporter-like_ATP-bd"/>
</dbReference>
<dbReference type="CDD" id="cd03257">
    <property type="entry name" value="ABC_NikE_OppD_transporters"/>
    <property type="match status" value="1"/>
</dbReference>
<dbReference type="SMART" id="SM00382">
    <property type="entry name" value="AAA"/>
    <property type="match status" value="1"/>
</dbReference>
<dbReference type="OrthoDB" id="9784450at2"/>
<dbReference type="PROSITE" id="PS50893">
    <property type="entry name" value="ABC_TRANSPORTER_2"/>
    <property type="match status" value="1"/>
</dbReference>
<dbReference type="GO" id="GO:0016887">
    <property type="term" value="F:ATP hydrolysis activity"/>
    <property type="evidence" value="ECO:0007669"/>
    <property type="project" value="InterPro"/>
</dbReference>
<gene>
    <name evidence="13" type="primary">nikE</name>
    <name evidence="13" type="ORF">GJV78_03985</name>
</gene>
<evidence type="ECO:0000256" key="2">
    <source>
        <dbReference type="ARBA" id="ARBA00022475"/>
    </source>
</evidence>
<evidence type="ECO:0000256" key="6">
    <source>
        <dbReference type="ARBA" id="ARBA00022840"/>
    </source>
</evidence>
<evidence type="ECO:0000256" key="3">
    <source>
        <dbReference type="ARBA" id="ARBA00022519"/>
    </source>
</evidence>
<evidence type="ECO:0000256" key="11">
    <source>
        <dbReference type="RuleBase" id="RU369064"/>
    </source>
</evidence>
<keyword evidence="4 11" id="KW-0533">Nickel</keyword>
<dbReference type="GO" id="GO:0015413">
    <property type="term" value="F:ABC-type nickel transporter activity"/>
    <property type="evidence" value="ECO:0007669"/>
    <property type="project" value="UniProtKB-UniRule"/>
</dbReference>
<comment type="similarity">
    <text evidence="11">Belongs to the ABC transporter superfamily. Nickel importer (TC 3.A.1.5.3) family.</text>
</comment>
<keyword evidence="7 11" id="KW-1278">Translocase</keyword>
<evidence type="ECO:0000256" key="7">
    <source>
        <dbReference type="ARBA" id="ARBA00022967"/>
    </source>
</evidence>
<keyword evidence="8 11" id="KW-0406">Ion transport</keyword>
<dbReference type="Proteomes" id="UP000477739">
    <property type="component" value="Unassembled WGS sequence"/>
</dbReference>
<evidence type="ECO:0000256" key="9">
    <source>
        <dbReference type="ARBA" id="ARBA00023112"/>
    </source>
</evidence>
<dbReference type="PANTHER" id="PTHR43776">
    <property type="entry name" value="TRANSPORT ATP-BINDING PROTEIN"/>
    <property type="match status" value="1"/>
</dbReference>
<comment type="subcellular location">
    <subcellularLocation>
        <location evidence="11">Cell inner membrane</location>
        <topology evidence="11">Peripheral membrane protein</topology>
    </subcellularLocation>
</comment>
<organism evidence="13 14">
    <name type="scientific">Intestinirhabdus alba</name>
    <dbReference type="NCBI Taxonomy" id="2899544"/>
    <lineage>
        <taxon>Bacteria</taxon>
        <taxon>Pseudomonadati</taxon>
        <taxon>Pseudomonadota</taxon>
        <taxon>Gammaproteobacteria</taxon>
        <taxon>Enterobacterales</taxon>
        <taxon>Enterobacteriaceae</taxon>
        <taxon>Intestinirhabdus</taxon>
    </lineage>
</organism>
<comment type="function">
    <text evidence="11">Part of the ABC transporter complex NikABCDE involved in nickel import. Responsible for energy coupling to the transport system.</text>
</comment>
<dbReference type="GO" id="GO:0005524">
    <property type="term" value="F:ATP binding"/>
    <property type="evidence" value="ECO:0007669"/>
    <property type="project" value="UniProtKB-UniRule"/>
</dbReference>
<dbReference type="PANTHER" id="PTHR43776:SF7">
    <property type="entry name" value="D,D-DIPEPTIDE TRANSPORT ATP-BINDING PROTEIN DDPF-RELATED"/>
    <property type="match status" value="1"/>
</dbReference>
<evidence type="ECO:0000256" key="4">
    <source>
        <dbReference type="ARBA" id="ARBA00022596"/>
    </source>
</evidence>
<dbReference type="PROSITE" id="PS00211">
    <property type="entry name" value="ABC_TRANSPORTER_1"/>
    <property type="match status" value="1"/>
</dbReference>
<proteinExistence type="inferred from homology"/>
<keyword evidence="3 11" id="KW-0997">Cell inner membrane</keyword>
<dbReference type="InterPro" id="IPR050319">
    <property type="entry name" value="ABC_transp_ATP-bind"/>
</dbReference>
<keyword evidence="2 11" id="KW-1003">Cell membrane</keyword>
<keyword evidence="6 11" id="KW-0067">ATP-binding</keyword>
<evidence type="ECO:0000256" key="1">
    <source>
        <dbReference type="ARBA" id="ARBA00022448"/>
    </source>
</evidence>
<dbReference type="Pfam" id="PF00005">
    <property type="entry name" value="ABC_tran"/>
    <property type="match status" value="1"/>
</dbReference>
<evidence type="ECO:0000256" key="8">
    <source>
        <dbReference type="ARBA" id="ARBA00023065"/>
    </source>
</evidence>
<evidence type="ECO:0000256" key="10">
    <source>
        <dbReference type="ARBA" id="ARBA00023136"/>
    </source>
</evidence>
<keyword evidence="10 11" id="KW-0472">Membrane</keyword>
<dbReference type="NCBIfam" id="NF007739">
    <property type="entry name" value="PRK10419.1"/>
    <property type="match status" value="1"/>
</dbReference>
<feature type="domain" description="ABC transporter" evidence="12">
    <location>
        <begin position="13"/>
        <end position="252"/>
    </location>
</feature>
<dbReference type="SUPFAM" id="SSF52540">
    <property type="entry name" value="P-loop containing nucleoside triphosphate hydrolases"/>
    <property type="match status" value="1"/>
</dbReference>
<keyword evidence="5 11" id="KW-0547">Nucleotide-binding</keyword>
<evidence type="ECO:0000313" key="13">
    <source>
        <dbReference type="EMBL" id="MTH45435.1"/>
    </source>
</evidence>
<keyword evidence="1 11" id="KW-0813">Transport</keyword>
<dbReference type="RefSeq" id="WP_155107118.1">
    <property type="nucleotide sequence ID" value="NZ_WMJZ01000004.1"/>
</dbReference>
<evidence type="ECO:0000313" key="14">
    <source>
        <dbReference type="Proteomes" id="UP000477739"/>
    </source>
</evidence>
<comment type="subunit">
    <text evidence="11">The complex is composed of two ATP-binding proteins (NikD and NikE), two transmembrane proteins (NikB and NikC) and a solute-binding protein (NikA).</text>
</comment>
<dbReference type="InterPro" id="IPR027417">
    <property type="entry name" value="P-loop_NTPase"/>
</dbReference>